<protein>
    <submittedName>
        <fullName evidence="1">Uncharacterized protein</fullName>
    </submittedName>
</protein>
<sequence length="167" mass="19425">MKVKLRQWRYDTSLVCVGCLGKIDVRRLMSESGMKEDNIETKVKNAQQKTSRRRVTATSHCFVFSPTIRQRPDLCERRRVRIAPLGFSTLTVWRDKRRVMLQVALHDRCGDHFRTQSSFRAAALLIVSVFKEIVLSQIDKKAIQTNAFREPSYFCVAASDHSLHRFH</sequence>
<proteinExistence type="predicted"/>
<dbReference type="EMBL" id="BGZK01001996">
    <property type="protein sequence ID" value="GBP89363.1"/>
    <property type="molecule type" value="Genomic_DNA"/>
</dbReference>
<gene>
    <name evidence="1" type="ORF">EVAR_66651_1</name>
</gene>
<keyword evidence="2" id="KW-1185">Reference proteome</keyword>
<dbReference type="AlphaFoldDB" id="A0A4C1ZRJ1"/>
<name>A0A4C1ZRJ1_EUMVA</name>
<comment type="caution">
    <text evidence="1">The sequence shown here is derived from an EMBL/GenBank/DDBJ whole genome shotgun (WGS) entry which is preliminary data.</text>
</comment>
<reference evidence="1 2" key="1">
    <citation type="journal article" date="2019" name="Commun. Biol.">
        <title>The bagworm genome reveals a unique fibroin gene that provides high tensile strength.</title>
        <authorList>
            <person name="Kono N."/>
            <person name="Nakamura H."/>
            <person name="Ohtoshi R."/>
            <person name="Tomita M."/>
            <person name="Numata K."/>
            <person name="Arakawa K."/>
        </authorList>
    </citation>
    <scope>NUCLEOTIDE SEQUENCE [LARGE SCALE GENOMIC DNA]</scope>
</reference>
<dbReference type="Proteomes" id="UP000299102">
    <property type="component" value="Unassembled WGS sequence"/>
</dbReference>
<evidence type="ECO:0000313" key="2">
    <source>
        <dbReference type="Proteomes" id="UP000299102"/>
    </source>
</evidence>
<organism evidence="1 2">
    <name type="scientific">Eumeta variegata</name>
    <name type="common">Bagworm moth</name>
    <name type="synonym">Eumeta japonica</name>
    <dbReference type="NCBI Taxonomy" id="151549"/>
    <lineage>
        <taxon>Eukaryota</taxon>
        <taxon>Metazoa</taxon>
        <taxon>Ecdysozoa</taxon>
        <taxon>Arthropoda</taxon>
        <taxon>Hexapoda</taxon>
        <taxon>Insecta</taxon>
        <taxon>Pterygota</taxon>
        <taxon>Neoptera</taxon>
        <taxon>Endopterygota</taxon>
        <taxon>Lepidoptera</taxon>
        <taxon>Glossata</taxon>
        <taxon>Ditrysia</taxon>
        <taxon>Tineoidea</taxon>
        <taxon>Psychidae</taxon>
        <taxon>Oiketicinae</taxon>
        <taxon>Eumeta</taxon>
    </lineage>
</organism>
<evidence type="ECO:0000313" key="1">
    <source>
        <dbReference type="EMBL" id="GBP89363.1"/>
    </source>
</evidence>
<accession>A0A4C1ZRJ1</accession>